<name>A0A0D2ANY8_9PEZI</name>
<dbReference type="EMBL" id="KN847559">
    <property type="protein sequence ID" value="KIW00834.1"/>
    <property type="molecule type" value="Genomic_DNA"/>
</dbReference>
<dbReference type="PANTHER" id="PTHR33488">
    <property type="entry name" value="ZGC:162509"/>
    <property type="match status" value="1"/>
</dbReference>
<dbReference type="InParanoid" id="A0A0D2ANY8"/>
<keyword evidence="4" id="KW-1185">Reference proteome</keyword>
<dbReference type="VEuPathDB" id="FungiDB:PV09_07594"/>
<dbReference type="Gene3D" id="1.20.120.330">
    <property type="entry name" value="Nucleotidyltransferases domain 2"/>
    <property type="match status" value="1"/>
</dbReference>
<evidence type="ECO:0000256" key="1">
    <source>
        <dbReference type="SAM" id="Coils"/>
    </source>
</evidence>
<evidence type="ECO:0000313" key="3">
    <source>
        <dbReference type="EMBL" id="KIW00834.1"/>
    </source>
</evidence>
<dbReference type="OrthoDB" id="5406275at2759"/>
<accession>A0A0D2ANY8</accession>
<dbReference type="STRING" id="253628.A0A0D2ANY8"/>
<gene>
    <name evidence="3" type="ORF">PV09_07594</name>
</gene>
<feature type="coiled-coil region" evidence="1">
    <location>
        <begin position="161"/>
        <end position="195"/>
    </location>
</feature>
<dbReference type="AlphaFoldDB" id="A0A0D2ANY8"/>
<feature type="region of interest" description="Disordered" evidence="2">
    <location>
        <begin position="1"/>
        <end position="50"/>
    </location>
</feature>
<dbReference type="HOGENOM" id="CLU_471043_0_0_1"/>
<evidence type="ECO:0000313" key="4">
    <source>
        <dbReference type="Proteomes" id="UP000053259"/>
    </source>
</evidence>
<keyword evidence="1" id="KW-0175">Coiled coil</keyword>
<dbReference type="Proteomes" id="UP000053259">
    <property type="component" value="Unassembled WGS sequence"/>
</dbReference>
<feature type="coiled-coil region" evidence="1">
    <location>
        <begin position="249"/>
        <end position="276"/>
    </location>
</feature>
<reference evidence="3 4" key="1">
    <citation type="submission" date="2015-01" db="EMBL/GenBank/DDBJ databases">
        <title>The Genome Sequence of Ochroconis gallopava CBS43764.</title>
        <authorList>
            <consortium name="The Broad Institute Genomics Platform"/>
            <person name="Cuomo C."/>
            <person name="de Hoog S."/>
            <person name="Gorbushina A."/>
            <person name="Stielow B."/>
            <person name="Teixiera M."/>
            <person name="Abouelleil A."/>
            <person name="Chapman S.B."/>
            <person name="Priest M."/>
            <person name="Young S.K."/>
            <person name="Wortman J."/>
            <person name="Nusbaum C."/>
            <person name="Birren B."/>
        </authorList>
    </citation>
    <scope>NUCLEOTIDE SEQUENCE [LARGE SCALE GENOMIC DNA]</scope>
    <source>
        <strain evidence="3 4">CBS 43764</strain>
    </source>
</reference>
<feature type="region of interest" description="Disordered" evidence="2">
    <location>
        <begin position="348"/>
        <end position="367"/>
    </location>
</feature>
<protein>
    <submittedName>
        <fullName evidence="3">Uncharacterized protein</fullName>
    </submittedName>
</protein>
<dbReference type="PANTHER" id="PTHR33488:SF2">
    <property type="entry name" value="EARLY ENDOSOME ANTIGEN 1-LIKE"/>
    <property type="match status" value="1"/>
</dbReference>
<proteinExistence type="predicted"/>
<feature type="compositionally biased region" description="Basic and acidic residues" evidence="2">
    <location>
        <begin position="1"/>
        <end position="11"/>
    </location>
</feature>
<sequence>MDRGEDQRSETDEPLPAYTPSDSAAQYDQDTDDEYNTDGGTGSSRGRYAKQVQRACRRALREVKKDNILANSDWAEPLEAAPTAISVMAFLIKTAADKKVAGLEVKSTKIMNEQGTLQVGTLPDIGRLAFLDAQKRMHKISVVARSMMKDGGRLSYIVELLENEEDAKDNLKPEMELLKKQAADCSKECEEIQKKFEYWYYVINHLSANALENIAVIHKDGEVVANSRHDAKQSQKAYSIEQQAILKSIEALKAGISQAAQKVLKAEKEVQRLNNLPPLPEPDPYSELLMAQQLAPEEPYIQRQRGFLYDLSSALFGMSKKQYHEDEDARDAHYLKQHERQRKIIEEARDERRRMKKQAKDERNAARNELARLEDELERKQLELANKRDRLSEAQKNLAKASADLERLDRQELELKDILAILQRSTNELGQLKAQLGRLVTFFSMMENNISKNTMQEVDDFLEVLNRNIKMQDDKVESIRLRSTSKRKILSSAMQIQGQVSAIADVSSAYVLISENYIRKAIDKMENLATIEDSKWNEARKEFTAWCNEAVRGINGITREASAKMGPNMQKRVGLLQTLAIEAAEDSNED</sequence>
<evidence type="ECO:0000256" key="2">
    <source>
        <dbReference type="SAM" id="MobiDB-lite"/>
    </source>
</evidence>
<dbReference type="GeneID" id="27315567"/>
<organism evidence="3 4">
    <name type="scientific">Verruconis gallopava</name>
    <dbReference type="NCBI Taxonomy" id="253628"/>
    <lineage>
        <taxon>Eukaryota</taxon>
        <taxon>Fungi</taxon>
        <taxon>Dikarya</taxon>
        <taxon>Ascomycota</taxon>
        <taxon>Pezizomycotina</taxon>
        <taxon>Dothideomycetes</taxon>
        <taxon>Pleosporomycetidae</taxon>
        <taxon>Venturiales</taxon>
        <taxon>Sympoventuriaceae</taxon>
        <taxon>Verruconis</taxon>
    </lineage>
</organism>
<dbReference type="RefSeq" id="XP_016210703.1">
    <property type="nucleotide sequence ID" value="XM_016361377.1"/>
</dbReference>